<keyword evidence="2" id="KW-1185">Reference proteome</keyword>
<comment type="caution">
    <text evidence="1">The sequence shown here is derived from an EMBL/GenBank/DDBJ whole genome shotgun (WGS) entry which is preliminary data.</text>
</comment>
<proteinExistence type="predicted"/>
<organism evidence="1 2">
    <name type="scientific">Nocardioides nanhaiensis</name>
    <dbReference type="NCBI Taxonomy" id="1476871"/>
    <lineage>
        <taxon>Bacteria</taxon>
        <taxon>Bacillati</taxon>
        <taxon>Actinomycetota</taxon>
        <taxon>Actinomycetes</taxon>
        <taxon>Propionibacteriales</taxon>
        <taxon>Nocardioidaceae</taxon>
        <taxon>Nocardioides</taxon>
    </lineage>
</organism>
<sequence>MAGFANLTQAISQAVSQLQAEGGGGGTVEVDTTAIETLRGQLDSAIAALSGTGDATTPASAFGPSDGGQYMAHHTSLAEQAAIDALVAIRDGITNYRTAVNKAEEIHLEADQNAADDVNTLAWQVDESTIGLGTNYLDNDDLNTSDG</sequence>
<accession>A0ABP8VXZ0</accession>
<evidence type="ECO:0000313" key="2">
    <source>
        <dbReference type="Proteomes" id="UP001500621"/>
    </source>
</evidence>
<gene>
    <name evidence="1" type="ORF">GCM10023226_10160</name>
</gene>
<evidence type="ECO:0000313" key="1">
    <source>
        <dbReference type="EMBL" id="GAA4674944.1"/>
    </source>
</evidence>
<dbReference type="EMBL" id="BAABIM010000001">
    <property type="protein sequence ID" value="GAA4674944.1"/>
    <property type="molecule type" value="Genomic_DNA"/>
</dbReference>
<name>A0ABP8VXZ0_9ACTN</name>
<evidence type="ECO:0008006" key="3">
    <source>
        <dbReference type="Google" id="ProtNLM"/>
    </source>
</evidence>
<reference evidence="2" key="1">
    <citation type="journal article" date="2019" name="Int. J. Syst. Evol. Microbiol.">
        <title>The Global Catalogue of Microorganisms (GCM) 10K type strain sequencing project: providing services to taxonomists for standard genome sequencing and annotation.</title>
        <authorList>
            <consortium name="The Broad Institute Genomics Platform"/>
            <consortium name="The Broad Institute Genome Sequencing Center for Infectious Disease"/>
            <person name="Wu L."/>
            <person name="Ma J."/>
        </authorList>
    </citation>
    <scope>NUCLEOTIDE SEQUENCE [LARGE SCALE GENOMIC DNA]</scope>
    <source>
        <strain evidence="2">JCM 18127</strain>
    </source>
</reference>
<dbReference type="Proteomes" id="UP001500621">
    <property type="component" value="Unassembled WGS sequence"/>
</dbReference>
<protein>
    <recommendedName>
        <fullName evidence="3">PE domain-containing protein</fullName>
    </recommendedName>
</protein>